<sequence length="1879" mass="208088">MSDTIKKKEAHMEEHHYAEEAWKADNKNSSGNRQTATRGSGTSQQTLQTSADNTNKDENGDGNGSLLKKVIIDDEGDPKESDNSIEDAIIGLSYQDHNYGRRSESAQKNDGENGEKFPIIGGLASYIGDEVSKIPIGHHSRDANSEHFSRPQSYGTHYRKVSEMDSRTPCRIYSAAVGGCRANHMRRLPVSSSGQIFSRQTPITATQNYRTPRRGVGVTQISANNQSDVLFRSRHFISSGGAFATSALANKRIVRPAHPPTPPVSACRQGTRQIIPASKSISATMPAYATAVNTTGADSETNVTDMSVGLAPFLVPSRRPRPVVRNRARASREPDKGTELLVQKPIVNDLQIDNTVNAEEQSNIIIAPRQRLPKNIARNSRVVKHQYIMAEPLEPCHVPRLEHTAVQCALPSVDPVVSMVVDGKLSSKSLRSSSPVVHCTEEQEASSQSFSADSHELIHIGNEGRIHDPQQIAQACTAFSHRSQQDITKHVEEHYRKFRKSPIRHPESAVFDTSKKVEMDHVAEQSVAQPIISVSVTSLSKELPEGIGLHRQQPISPGHVASVYSCTASPLGQDREFDSGQQKIMQLTSVETEMPVLPTKDMAASDNIPAALDGAVILKKSDHKAPSVEDMSNREEPPIFNETCNEALEQRVSVATHSSISGAEEETSVNGNDDEKQTEDEAGRIGQAAASVNSPSNSNSEDDWEEEYTTRCYCGLNHNDEFMIQCDMCNVWQHGKCMDIDRRRVPDTYQCEECNPRQLKLSKTQAREMQLKVLARQRREKEKKRRQRAKGPFKKRIGGKSEETKKRQARGNLSKDFVECFKYEYTRSVMAFSRKHEDTGDPAVLEALQNDDGVSVMYVTQVSMGLVSTRPYHGDEPVIYICGRVSLPHECRGREEPGSIIPFVVLYSDLTVEENREPTPVCIDARRFGSKARFARASCRPNIKLQHFFLKGKLHIIGIAAENIERGEEITLPFDADYFMSKTKHVCACSADDEDDGTVDCLIRNFNRSLEQKQNRVSAAALNTISNPAVNVISKDHANKQCMEMKVKKVQTNMKSKNITSGSRYSPITYSSKATASDYSDEVNTVGKIETATAVTPTTEDENALNKNVLPDSSSEMQSRTRTIASGFSRKARSKLSKISLSSPPNRKKGGIKLRYRGAASCRTIETRQEASTNQCGSSVIPPKAETEIIYIIKDTADADSSLEKVACPLIDETSVQTEEQNEKRHVASNKECDIASVEENKVMTEKLRTHTEIIEDVQKADAVPVAVKNAGRPRKKRRTSVGARVINAVDWTGKSEANEHLVASKSSTKKIHHKRSGLVEEVESVNYMLPEERNKAMSREERKVLQELALFERMHQREAKRQQHVLSTRGSASIGSACSRTSSIIGPPHPPSEFKKVAKIAESVNDGRNTRSRQRNQNGTKSKKPKGRQRVSTSECPSAVAIKRSRTMSEGAKSREKSETEHDINDIIKKAVSFSPFAQSITGAKTEFKIKGNVEGVTRKVEPQELEASTDNAAFICKDSFLPCAKRGIQNIDSIQHDDSTITCFSKEEHMKNEVEPLPKKMRESHGTYNRSESEEIRAFFRKMIEIEATCEPSDFSLDFQVFEGVQIPLNSLHTACGKNQMNVVEAPKKKMSLDEYKRRKSSKTTVDSEKTSAIVVEKRAEDSEHKQIPLSRSFIPLMSASGSAGKRTSLRLGALPDPVQLRATPTLSIDDLKRRIYRRTTSSATLTSNTDGISPPFMVQKNASHNSPGQRSEEGPHSFAPLSSSSSWRREPPSTVSSNKDKRLPLEERLRLLLGCGEGYADRYSSSVSPPAIPPPPPPPPPPLPIKNPEIPKLKCDLSGGIHSDIPLPPAPPMTAPSCSQLDQRSCEAHTLEPRRS</sequence>
<feature type="compositionally biased region" description="Polar residues" evidence="5">
    <location>
        <begin position="1743"/>
        <end position="1752"/>
    </location>
</feature>
<dbReference type="PROSITE" id="PS01359">
    <property type="entry name" value="ZF_PHD_1"/>
    <property type="match status" value="1"/>
</dbReference>
<dbReference type="Pfam" id="PF20826">
    <property type="entry name" value="PHD_5"/>
    <property type="match status" value="1"/>
</dbReference>
<feature type="compositionally biased region" description="Basic and acidic residues" evidence="5">
    <location>
        <begin position="1867"/>
        <end position="1879"/>
    </location>
</feature>
<feature type="compositionally biased region" description="Basic and acidic residues" evidence="5">
    <location>
        <begin position="1453"/>
        <end position="1462"/>
    </location>
</feature>
<protein>
    <recommendedName>
        <fullName evidence="10">SET domain-containing protein</fullName>
    </recommendedName>
</protein>
<reference evidence="8" key="1">
    <citation type="submission" date="2021-09" db="EMBL/GenBank/DDBJ databases">
        <authorList>
            <consortium name="Pathogen Informatics"/>
        </authorList>
    </citation>
    <scope>NUCLEOTIDE SEQUENCE</scope>
</reference>
<evidence type="ECO:0000256" key="4">
    <source>
        <dbReference type="ARBA" id="ARBA00022853"/>
    </source>
</evidence>
<dbReference type="SUPFAM" id="SSF57903">
    <property type="entry name" value="FYVE/PHD zinc finger"/>
    <property type="match status" value="1"/>
</dbReference>
<dbReference type="EMBL" id="CAKAEH010001625">
    <property type="protein sequence ID" value="CAG9538113.1"/>
    <property type="molecule type" value="Genomic_DNA"/>
</dbReference>
<gene>
    <name evidence="8" type="ORF">CJOHNSTONI_LOCUS7857</name>
</gene>
<evidence type="ECO:0000259" key="7">
    <source>
        <dbReference type="SMART" id="SM00317"/>
    </source>
</evidence>
<evidence type="ECO:0008006" key="10">
    <source>
        <dbReference type="Google" id="ProtNLM"/>
    </source>
</evidence>
<feature type="region of interest" description="Disordered" evidence="5">
    <location>
        <begin position="1362"/>
        <end position="1462"/>
    </location>
</feature>
<dbReference type="GO" id="GO:0008270">
    <property type="term" value="F:zinc ion binding"/>
    <property type="evidence" value="ECO:0007669"/>
    <property type="project" value="UniProtKB-KW"/>
</dbReference>
<evidence type="ECO:0000256" key="2">
    <source>
        <dbReference type="ARBA" id="ARBA00022771"/>
    </source>
</evidence>
<dbReference type="CDD" id="cd10529">
    <property type="entry name" value="SET_SETD5-like"/>
    <property type="match status" value="1"/>
</dbReference>
<feature type="region of interest" description="Disordered" evidence="5">
    <location>
        <begin position="1725"/>
        <end position="1785"/>
    </location>
</feature>
<feature type="domain" description="Zinc finger PHD-type" evidence="6">
    <location>
        <begin position="711"/>
        <end position="755"/>
    </location>
</feature>
<evidence type="ECO:0000313" key="9">
    <source>
        <dbReference type="Proteomes" id="UP000746747"/>
    </source>
</evidence>
<keyword evidence="1" id="KW-0479">Metal-binding</keyword>
<dbReference type="InterPro" id="IPR046341">
    <property type="entry name" value="SET_dom_sf"/>
</dbReference>
<feature type="region of interest" description="Disordered" evidence="5">
    <location>
        <begin position="1096"/>
        <end position="1120"/>
    </location>
</feature>
<feature type="compositionally biased region" description="Basic and acidic residues" evidence="5">
    <location>
        <begin position="1"/>
        <end position="26"/>
    </location>
</feature>
<dbReference type="Gene3D" id="3.30.40.10">
    <property type="entry name" value="Zinc/RING finger domain, C3HC4 (zinc finger)"/>
    <property type="match status" value="1"/>
</dbReference>
<dbReference type="InterPro" id="IPR001965">
    <property type="entry name" value="Znf_PHD"/>
</dbReference>
<keyword evidence="4" id="KW-0156">Chromatin regulator</keyword>
<feature type="domain" description="SET" evidence="7">
    <location>
        <begin position="852"/>
        <end position="981"/>
    </location>
</feature>
<feature type="compositionally biased region" description="Pro residues" evidence="5">
    <location>
        <begin position="1813"/>
        <end position="1828"/>
    </location>
</feature>
<feature type="region of interest" description="Disordered" evidence="5">
    <location>
        <begin position="1"/>
        <end position="66"/>
    </location>
</feature>
<comment type="caution">
    <text evidence="8">The sequence shown here is derived from an EMBL/GenBank/DDBJ whole genome shotgun (WGS) entry which is preliminary data.</text>
</comment>
<dbReference type="InterPro" id="IPR019786">
    <property type="entry name" value="Zinc_finger_PHD-type_CS"/>
</dbReference>
<feature type="compositionally biased region" description="Polar residues" evidence="5">
    <location>
        <begin position="27"/>
        <end position="53"/>
    </location>
</feature>
<evidence type="ECO:0000256" key="5">
    <source>
        <dbReference type="SAM" id="MobiDB-lite"/>
    </source>
</evidence>
<dbReference type="Pfam" id="PF00856">
    <property type="entry name" value="SET"/>
    <property type="match status" value="1"/>
</dbReference>
<dbReference type="InterPro" id="IPR001214">
    <property type="entry name" value="SET_dom"/>
</dbReference>
<dbReference type="SMART" id="SM00317">
    <property type="entry name" value="SET"/>
    <property type="match status" value="1"/>
</dbReference>
<feature type="compositionally biased region" description="Polar residues" evidence="5">
    <location>
        <begin position="1111"/>
        <end position="1120"/>
    </location>
</feature>
<evidence type="ECO:0000256" key="1">
    <source>
        <dbReference type="ARBA" id="ARBA00022723"/>
    </source>
</evidence>
<dbReference type="InterPro" id="IPR011011">
    <property type="entry name" value="Znf_FYVE_PHD"/>
</dbReference>
<name>A0A8J2MBZ1_9BILA</name>
<feature type="region of interest" description="Disordered" evidence="5">
    <location>
        <begin position="776"/>
        <end position="809"/>
    </location>
</feature>
<evidence type="ECO:0000256" key="3">
    <source>
        <dbReference type="ARBA" id="ARBA00022833"/>
    </source>
</evidence>
<dbReference type="Proteomes" id="UP000746747">
    <property type="component" value="Unassembled WGS sequence"/>
</dbReference>
<dbReference type="PANTHER" id="PTHR46462">
    <property type="entry name" value="UPSET, ISOFORM A"/>
    <property type="match status" value="1"/>
</dbReference>
<keyword evidence="9" id="KW-1185">Reference proteome</keyword>
<dbReference type="OrthoDB" id="5877798at2759"/>
<feature type="region of interest" description="Disordered" evidence="5">
    <location>
        <begin position="652"/>
        <end position="682"/>
    </location>
</feature>
<keyword evidence="2" id="KW-0863">Zinc-finger</keyword>
<dbReference type="SUPFAM" id="SSF82199">
    <property type="entry name" value="SET domain"/>
    <property type="match status" value="1"/>
</dbReference>
<keyword evidence="3" id="KW-0862">Zinc</keyword>
<dbReference type="SMART" id="SM00249">
    <property type="entry name" value="PHD"/>
    <property type="match status" value="1"/>
</dbReference>
<dbReference type="Gene3D" id="2.170.270.10">
    <property type="entry name" value="SET domain"/>
    <property type="match status" value="1"/>
</dbReference>
<feature type="compositionally biased region" description="Basic and acidic residues" evidence="5">
    <location>
        <begin position="673"/>
        <end position="682"/>
    </location>
</feature>
<feature type="compositionally biased region" description="Basic residues" evidence="5">
    <location>
        <begin position="776"/>
        <end position="798"/>
    </location>
</feature>
<dbReference type="CDD" id="cd15550">
    <property type="entry name" value="PHD_MLL5"/>
    <property type="match status" value="1"/>
</dbReference>
<feature type="compositionally biased region" description="Polar residues" evidence="5">
    <location>
        <begin position="1365"/>
        <end position="1385"/>
    </location>
</feature>
<dbReference type="GO" id="GO:0006355">
    <property type="term" value="P:regulation of DNA-templated transcription"/>
    <property type="evidence" value="ECO:0007669"/>
    <property type="project" value="TreeGrafter"/>
</dbReference>
<feature type="compositionally biased region" description="Polar residues" evidence="5">
    <location>
        <begin position="1725"/>
        <end position="1734"/>
    </location>
</feature>
<dbReference type="PANTHER" id="PTHR46462:SF3">
    <property type="entry name" value="UPSET, ISOFORM A"/>
    <property type="match status" value="1"/>
</dbReference>
<evidence type="ECO:0000259" key="6">
    <source>
        <dbReference type="SMART" id="SM00249"/>
    </source>
</evidence>
<organism evidence="8 9">
    <name type="scientific">Cercopithifilaria johnstoni</name>
    <dbReference type="NCBI Taxonomy" id="2874296"/>
    <lineage>
        <taxon>Eukaryota</taxon>
        <taxon>Metazoa</taxon>
        <taxon>Ecdysozoa</taxon>
        <taxon>Nematoda</taxon>
        <taxon>Chromadorea</taxon>
        <taxon>Rhabditida</taxon>
        <taxon>Spirurina</taxon>
        <taxon>Spiruromorpha</taxon>
        <taxon>Filarioidea</taxon>
        <taxon>Onchocercidae</taxon>
        <taxon>Cercopithifilaria</taxon>
    </lineage>
</organism>
<dbReference type="InterPro" id="IPR013083">
    <property type="entry name" value="Znf_RING/FYVE/PHD"/>
</dbReference>
<dbReference type="GO" id="GO:0006325">
    <property type="term" value="P:chromatin organization"/>
    <property type="evidence" value="ECO:0007669"/>
    <property type="project" value="UniProtKB-KW"/>
</dbReference>
<feature type="region of interest" description="Disordered" evidence="5">
    <location>
        <begin position="1805"/>
        <end position="1879"/>
    </location>
</feature>
<dbReference type="GO" id="GO:0070210">
    <property type="term" value="C:Rpd3L-Expanded complex"/>
    <property type="evidence" value="ECO:0007669"/>
    <property type="project" value="TreeGrafter"/>
</dbReference>
<proteinExistence type="predicted"/>
<dbReference type="GO" id="GO:0034967">
    <property type="term" value="C:Set3 complex"/>
    <property type="evidence" value="ECO:0007669"/>
    <property type="project" value="TreeGrafter"/>
</dbReference>
<evidence type="ECO:0000313" key="8">
    <source>
        <dbReference type="EMBL" id="CAG9538113.1"/>
    </source>
</evidence>
<accession>A0A8J2MBZ1</accession>